<evidence type="ECO:0000256" key="1">
    <source>
        <dbReference type="ARBA" id="ARBA00006547"/>
    </source>
</evidence>
<evidence type="ECO:0000256" key="2">
    <source>
        <dbReference type="RuleBase" id="RU003452"/>
    </source>
</evidence>
<evidence type="ECO:0008006" key="5">
    <source>
        <dbReference type="Google" id="ProtNLM"/>
    </source>
</evidence>
<dbReference type="PANTHER" id="PTHR11786:SF0">
    <property type="entry name" value="ARYLAMINE N-ACETYLTRANSFERASE 4-RELATED"/>
    <property type="match status" value="1"/>
</dbReference>
<dbReference type="InterPro" id="IPR053710">
    <property type="entry name" value="Arylamine_NAT_domain_sf"/>
</dbReference>
<evidence type="ECO:0000313" key="3">
    <source>
        <dbReference type="EMBL" id="AJY73991.1"/>
    </source>
</evidence>
<comment type="similarity">
    <text evidence="1 2">Belongs to the arylamine N-acetyltransferase family.</text>
</comment>
<dbReference type="Proteomes" id="UP000032633">
    <property type="component" value="Chromosome"/>
</dbReference>
<dbReference type="PATRIC" id="fig|1126833.4.peg.971"/>
<proteinExistence type="inferred from homology"/>
<reference evidence="3 4" key="1">
    <citation type="journal article" date="2015" name="J. Biotechnol.">
        <title>Complete genome sequence of Paenibacillus beijingensis 7188(T) (=DSM 24997(T)), a novel rhizobacterium from jujube garden soil.</title>
        <authorList>
            <person name="Kwak Y."/>
            <person name="Shin J.H."/>
        </authorList>
    </citation>
    <scope>NUCLEOTIDE SEQUENCE [LARGE SCALE GENOMIC DNA]</scope>
    <source>
        <strain evidence="3 4">DSM 24997</strain>
    </source>
</reference>
<organism evidence="3 4">
    <name type="scientific">Paenibacillus beijingensis</name>
    <dbReference type="NCBI Taxonomy" id="1126833"/>
    <lineage>
        <taxon>Bacteria</taxon>
        <taxon>Bacillati</taxon>
        <taxon>Bacillota</taxon>
        <taxon>Bacilli</taxon>
        <taxon>Bacillales</taxon>
        <taxon>Paenibacillaceae</taxon>
        <taxon>Paenibacillus</taxon>
    </lineage>
</organism>
<dbReference type="InterPro" id="IPR001447">
    <property type="entry name" value="Arylamine_N-AcTrfase"/>
</dbReference>
<dbReference type="RefSeq" id="WP_045669427.1">
    <property type="nucleotide sequence ID" value="NZ_CP011058.1"/>
</dbReference>
<dbReference type="KEGG" id="pbj:VN24_04405"/>
<dbReference type="PRINTS" id="PR01543">
    <property type="entry name" value="ANATRNSFRASE"/>
</dbReference>
<accession>A0A0D5NFF1</accession>
<evidence type="ECO:0000313" key="4">
    <source>
        <dbReference type="Proteomes" id="UP000032633"/>
    </source>
</evidence>
<dbReference type="Gene3D" id="3.30.2140.20">
    <property type="match status" value="1"/>
</dbReference>
<dbReference type="InterPro" id="IPR038765">
    <property type="entry name" value="Papain-like_cys_pep_sf"/>
</dbReference>
<reference evidence="4" key="2">
    <citation type="submission" date="2015-03" db="EMBL/GenBank/DDBJ databases">
        <title>Genome sequence of Paenibacillus beijingensis strain DSM 24997T.</title>
        <authorList>
            <person name="Kwak Y."/>
            <person name="Shin J.-H."/>
        </authorList>
    </citation>
    <scope>NUCLEOTIDE SEQUENCE [LARGE SCALE GENOMIC DNA]</scope>
    <source>
        <strain evidence="4">DSM 24997</strain>
    </source>
</reference>
<sequence length="269" mass="31194">MNRWQQMYLNAIQAEAGPPGFDHLQRLIQLHLHRIPFENISKLHYYRHQATTGLRWLPAMETFLSNFMEQGLGGNCYILNVHFGKLLESLGYQVDIVRATGGNTHLALMVTVDRQTYYVDVGYGAPLFEPIVPEQQPHFTRYGEEVQIKRVADRQYRIDRRVNGNSLVTKYIEWTPVSLQSFDDVITHSLRDEDDNLFMRRVMATIFKPGGAYSVINNKLFVKSDKGTEVHEYTRKPDWMSMMRATFGFHGGVLDEALEFLSDRGLRLF</sequence>
<dbReference type="PANTHER" id="PTHR11786">
    <property type="entry name" value="N-HYDROXYARYLAMINE O-ACETYLTRANSFERASE"/>
    <property type="match status" value="1"/>
</dbReference>
<dbReference type="AlphaFoldDB" id="A0A0D5NFF1"/>
<gene>
    <name evidence="3" type="ORF">VN24_04405</name>
</gene>
<dbReference type="EMBL" id="CP011058">
    <property type="protein sequence ID" value="AJY73991.1"/>
    <property type="molecule type" value="Genomic_DNA"/>
</dbReference>
<dbReference type="SUPFAM" id="SSF54001">
    <property type="entry name" value="Cysteine proteinases"/>
    <property type="match status" value="1"/>
</dbReference>
<dbReference type="OrthoDB" id="2845539at2"/>
<dbReference type="STRING" id="1126833.VN24_04405"/>
<dbReference type="HOGENOM" id="CLU_1033815_0_0_9"/>
<name>A0A0D5NFF1_9BACL</name>
<dbReference type="GO" id="GO:0016407">
    <property type="term" value="F:acetyltransferase activity"/>
    <property type="evidence" value="ECO:0007669"/>
    <property type="project" value="InterPro"/>
</dbReference>
<keyword evidence="4" id="KW-1185">Reference proteome</keyword>
<protein>
    <recommendedName>
        <fullName evidence="5">Acetyltransferase</fullName>
    </recommendedName>
</protein>
<dbReference type="Pfam" id="PF00797">
    <property type="entry name" value="Acetyltransf_2"/>
    <property type="match status" value="1"/>
</dbReference>